<dbReference type="OrthoDB" id="9779340at2"/>
<dbReference type="SUPFAM" id="SSF54106">
    <property type="entry name" value="LysM domain"/>
    <property type="match status" value="1"/>
</dbReference>
<gene>
    <name evidence="2" type="ORF">SAMN05421659_10486</name>
</gene>
<dbReference type="Proteomes" id="UP000199701">
    <property type="component" value="Unassembled WGS sequence"/>
</dbReference>
<dbReference type="Pfam" id="PF12673">
    <property type="entry name" value="SipL"/>
    <property type="match status" value="3"/>
</dbReference>
<evidence type="ECO:0000259" key="1">
    <source>
        <dbReference type="PROSITE" id="PS51782"/>
    </source>
</evidence>
<protein>
    <submittedName>
        <fullName evidence="2">LysM domain-containing protein</fullName>
    </submittedName>
</protein>
<dbReference type="AlphaFoldDB" id="A0A1I0P1K8"/>
<dbReference type="InterPro" id="IPR018392">
    <property type="entry name" value="LysM"/>
</dbReference>
<sequence>MELVKKNIHEYKTKNKATIQITLDDDFNVPDAKPDIEQIVKERGDLHIQSIRVNGDKAEISGELEFALLYMADVPVNMRGHMDFQEKINVENLDGDETTTCIGEIEDLTIKAINSRKVSIKAIISLIVTSERLEDEDFVVDVDTEKENNCDNLQFRKKDMEIAELIVNMKDNFRIKDSIELPAGKPNIDELLWYDVAIKSMEVRANDEGLVISGELNTFILYSAADENQSLQWYETSSAFDGNVDVSGSNADMITYVSYLIQSLDVEVKPDYDGEDRVVSVELVLELDIKGYDEKQISLIDDIYSPIKNIELETEPAKLQKLLIRNNSKCRINQRLKVNSSNKLLQICNCTGTAKVDDVTLTEDGIEVDGVVNVNIFYVTSDDHMPMGCMKGALPFNHKINVATGIDNDKMKYNINVNLEQLNAVMAGSEEIEIKASISLDTICFVMISENVIKDIRVEKLEENSYSDIPSIIGYIVKDEDCLWDIAKKYHTTMDTIKSSNKLQSDHVKLGDKLVLVKSERG</sequence>
<dbReference type="SMART" id="SM00257">
    <property type="entry name" value="LysM"/>
    <property type="match status" value="1"/>
</dbReference>
<dbReference type="Pfam" id="PF01476">
    <property type="entry name" value="LysM"/>
    <property type="match status" value="1"/>
</dbReference>
<organism evidence="2 3">
    <name type="scientific">[Clostridium] fimetarium</name>
    <dbReference type="NCBI Taxonomy" id="99656"/>
    <lineage>
        <taxon>Bacteria</taxon>
        <taxon>Bacillati</taxon>
        <taxon>Bacillota</taxon>
        <taxon>Clostridia</taxon>
        <taxon>Lachnospirales</taxon>
        <taxon>Lachnospiraceae</taxon>
    </lineage>
</organism>
<evidence type="ECO:0000313" key="3">
    <source>
        <dbReference type="Proteomes" id="UP000199701"/>
    </source>
</evidence>
<dbReference type="EMBL" id="FOJI01000004">
    <property type="protein sequence ID" value="SEW08061.1"/>
    <property type="molecule type" value="Genomic_DNA"/>
</dbReference>
<dbReference type="InterPro" id="IPR036779">
    <property type="entry name" value="LysM_dom_sf"/>
</dbReference>
<keyword evidence="3" id="KW-1185">Reference proteome</keyword>
<proteinExistence type="predicted"/>
<dbReference type="STRING" id="99656.SAMN05421659_10486"/>
<accession>A0A1I0P1K8</accession>
<dbReference type="Gene3D" id="3.10.350.10">
    <property type="entry name" value="LysM domain"/>
    <property type="match status" value="1"/>
</dbReference>
<dbReference type="RefSeq" id="WP_092451841.1">
    <property type="nucleotide sequence ID" value="NZ_FOJI01000004.1"/>
</dbReference>
<dbReference type="PROSITE" id="PS51782">
    <property type="entry name" value="LYSM"/>
    <property type="match status" value="1"/>
</dbReference>
<dbReference type="InterPro" id="IPR024300">
    <property type="entry name" value="SipL_SPOCS_dom"/>
</dbReference>
<name>A0A1I0P1K8_9FIRM</name>
<feature type="domain" description="LysM" evidence="1">
    <location>
        <begin position="473"/>
        <end position="516"/>
    </location>
</feature>
<evidence type="ECO:0000313" key="2">
    <source>
        <dbReference type="EMBL" id="SEW08061.1"/>
    </source>
</evidence>
<reference evidence="2 3" key="1">
    <citation type="submission" date="2016-10" db="EMBL/GenBank/DDBJ databases">
        <authorList>
            <person name="de Groot N.N."/>
        </authorList>
    </citation>
    <scope>NUCLEOTIDE SEQUENCE [LARGE SCALE GENOMIC DNA]</scope>
    <source>
        <strain evidence="2 3">DSM 9179</strain>
    </source>
</reference>
<dbReference type="CDD" id="cd00118">
    <property type="entry name" value="LysM"/>
    <property type="match status" value="1"/>
</dbReference>